<proteinExistence type="predicted"/>
<protein>
    <submittedName>
        <fullName evidence="1">DUF982 domain-containing protein</fullName>
    </submittedName>
</protein>
<sequence>MLSTIWDRALAILLPGMPRAIEIRDARNAMFVLAEKWPVTYGRAFQRALAFCAKAIEGKCSPSKARLAFLAAAREANVAVVRLGVHPQATR</sequence>
<dbReference type="RefSeq" id="WP_160872352.1">
    <property type="nucleotide sequence ID" value="NZ_CP132303.1"/>
</dbReference>
<dbReference type="EMBL" id="CP132303">
    <property type="protein sequence ID" value="WLS00056.1"/>
    <property type="molecule type" value="Genomic_DNA"/>
</dbReference>
<name>A0AA50CQ45_9HYPH</name>
<gene>
    <name evidence="1" type="ORF">Q9313_18415</name>
</gene>
<organism evidence="1 2">
    <name type="scientific">Shinella sumterensis</name>
    <dbReference type="NCBI Taxonomy" id="1967501"/>
    <lineage>
        <taxon>Bacteria</taxon>
        <taxon>Pseudomonadati</taxon>
        <taxon>Pseudomonadota</taxon>
        <taxon>Alphaproteobacteria</taxon>
        <taxon>Hyphomicrobiales</taxon>
        <taxon>Rhizobiaceae</taxon>
        <taxon>Shinella</taxon>
    </lineage>
</organism>
<dbReference type="Gene3D" id="6.10.250.730">
    <property type="match status" value="1"/>
</dbReference>
<dbReference type="InterPro" id="IPR010385">
    <property type="entry name" value="DUF982"/>
</dbReference>
<reference evidence="1 2" key="1">
    <citation type="submission" date="2023-08" db="EMBL/GenBank/DDBJ databases">
        <title>Pathogen: clinical or host-associated sample.</title>
        <authorList>
            <person name="Hergert J."/>
            <person name="Casey R."/>
            <person name="Wagner J."/>
            <person name="Young E.L."/>
            <person name="Oakeson K.F."/>
        </authorList>
    </citation>
    <scope>NUCLEOTIDE SEQUENCE [LARGE SCALE GENOMIC DNA]</scope>
    <source>
        <strain evidence="1 2">1760953</strain>
        <plasmid evidence="1 2">unnamed1</plasmid>
    </source>
</reference>
<evidence type="ECO:0000313" key="2">
    <source>
        <dbReference type="Proteomes" id="UP001234585"/>
    </source>
</evidence>
<keyword evidence="2" id="KW-1185">Reference proteome</keyword>
<evidence type="ECO:0000313" key="1">
    <source>
        <dbReference type="EMBL" id="WLS00056.1"/>
    </source>
</evidence>
<accession>A0AA50CQ45</accession>
<dbReference type="AlphaFoldDB" id="A0AA50CQ45"/>
<geneLocation type="plasmid" evidence="1 2">
    <name>unnamed1</name>
</geneLocation>
<keyword evidence="1" id="KW-0614">Plasmid</keyword>
<dbReference type="Pfam" id="PF06169">
    <property type="entry name" value="DUF982"/>
    <property type="match status" value="1"/>
</dbReference>
<dbReference type="Proteomes" id="UP001234585">
    <property type="component" value="Plasmid unnamed1"/>
</dbReference>